<dbReference type="PANTHER" id="PTHR22762">
    <property type="entry name" value="ALPHA-GLUCOSIDASE"/>
    <property type="match status" value="1"/>
</dbReference>
<accession>A0A9P5H1P7</accession>
<evidence type="ECO:0000313" key="3">
    <source>
        <dbReference type="Proteomes" id="UP000722485"/>
    </source>
</evidence>
<dbReference type="SUPFAM" id="SSF51011">
    <property type="entry name" value="Glycosyl hydrolase domain"/>
    <property type="match status" value="1"/>
</dbReference>
<dbReference type="PANTHER" id="PTHR22762:SF133">
    <property type="entry name" value="P-TYPE DOMAIN-CONTAINING PROTEIN"/>
    <property type="match status" value="1"/>
</dbReference>
<protein>
    <recommendedName>
        <fullName evidence="1">Glycosyl hydrolase family 31 C-terminal domain-containing protein</fullName>
    </recommendedName>
</protein>
<dbReference type="Gene3D" id="2.60.40.1180">
    <property type="entry name" value="Golgi alpha-mannosidase II"/>
    <property type="match status" value="1"/>
</dbReference>
<dbReference type="EMBL" id="JAANBB010000198">
    <property type="protein sequence ID" value="KAF7546820.1"/>
    <property type="molecule type" value="Genomic_DNA"/>
</dbReference>
<dbReference type="InterPro" id="IPR048395">
    <property type="entry name" value="Glyco_hydro_31_C"/>
</dbReference>
<name>A0A9P5H1P7_9HYPO</name>
<dbReference type="InterPro" id="IPR013780">
    <property type="entry name" value="Glyco_hydro_b"/>
</dbReference>
<evidence type="ECO:0000313" key="2">
    <source>
        <dbReference type="EMBL" id="KAF7546820.1"/>
    </source>
</evidence>
<reference evidence="2" key="1">
    <citation type="submission" date="2020-03" db="EMBL/GenBank/DDBJ databases">
        <title>Draft Genome Sequence of Cylindrodendrum hubeiense.</title>
        <authorList>
            <person name="Buettner E."/>
            <person name="Kellner H."/>
        </authorList>
    </citation>
    <scope>NUCLEOTIDE SEQUENCE</scope>
    <source>
        <strain evidence="2">IHI 201604</strain>
    </source>
</reference>
<dbReference type="OrthoDB" id="5839090at2759"/>
<keyword evidence="3" id="KW-1185">Reference proteome</keyword>
<dbReference type="Gene3D" id="3.20.20.80">
    <property type="entry name" value="Glycosidases"/>
    <property type="match status" value="1"/>
</dbReference>
<evidence type="ECO:0000259" key="1">
    <source>
        <dbReference type="Pfam" id="PF21365"/>
    </source>
</evidence>
<feature type="domain" description="Glycosyl hydrolase family 31 C-terminal" evidence="1">
    <location>
        <begin position="45"/>
        <end position="93"/>
    </location>
</feature>
<organism evidence="2 3">
    <name type="scientific">Cylindrodendrum hubeiense</name>
    <dbReference type="NCBI Taxonomy" id="595255"/>
    <lineage>
        <taxon>Eukaryota</taxon>
        <taxon>Fungi</taxon>
        <taxon>Dikarya</taxon>
        <taxon>Ascomycota</taxon>
        <taxon>Pezizomycotina</taxon>
        <taxon>Sordariomycetes</taxon>
        <taxon>Hypocreomycetidae</taxon>
        <taxon>Hypocreales</taxon>
        <taxon>Nectriaceae</taxon>
        <taxon>Cylindrodendrum</taxon>
    </lineage>
</organism>
<dbReference type="Pfam" id="PF21365">
    <property type="entry name" value="Glyco_hydro_31_3rd"/>
    <property type="match status" value="1"/>
</dbReference>
<gene>
    <name evidence="2" type="ORF">G7Z17_g8157</name>
</gene>
<dbReference type="Proteomes" id="UP000722485">
    <property type="component" value="Unassembled WGS sequence"/>
</dbReference>
<comment type="caution">
    <text evidence="2">The sequence shown here is derived from an EMBL/GenBank/DDBJ whole genome shotgun (WGS) entry which is preliminary data.</text>
</comment>
<dbReference type="GO" id="GO:0004553">
    <property type="term" value="F:hydrolase activity, hydrolyzing O-glycosyl compounds"/>
    <property type="evidence" value="ECO:0007669"/>
    <property type="project" value="TreeGrafter"/>
</dbReference>
<sequence length="194" mass="21619">MAGTISQEAFVWSSVAEASRRAIAVRYSLLNYLCTLFYHATTKGDLVMRALAWEFSNDESLKATYSQFLLGQSLLVTPVLTPNSKTVRGVLPGIGQGARCLEPEATMIVCYIFNKGVLRVETNDTYQVCAPLDRITIAGLREEPKGIEFRYNHKLLKDHSPVLEYINGTAYITGLDQYTPRGAFEHGFQLTLTT</sequence>
<dbReference type="AlphaFoldDB" id="A0A9P5H1P7"/>
<proteinExistence type="predicted"/>